<accession>A0ACB0JJF7</accession>
<gene>
    <name evidence="1" type="ORF">MILVUS5_LOCUS14156</name>
</gene>
<sequence>MSVENYFEDHKYVEHSKDKLHEVKEEWTDYMVTNILPGAKCLSLFLIARPRPSKFKPSQRSCSPSVCSFFFALRQIFCSVRL</sequence>
<evidence type="ECO:0000313" key="1">
    <source>
        <dbReference type="EMBL" id="CAJ2645231.1"/>
    </source>
</evidence>
<proteinExistence type="predicted"/>
<dbReference type="Proteomes" id="UP001177021">
    <property type="component" value="Unassembled WGS sequence"/>
</dbReference>
<protein>
    <submittedName>
        <fullName evidence="1">Uncharacterized protein</fullName>
    </submittedName>
</protein>
<name>A0ACB0JJF7_TRIPR</name>
<evidence type="ECO:0000313" key="2">
    <source>
        <dbReference type="Proteomes" id="UP001177021"/>
    </source>
</evidence>
<comment type="caution">
    <text evidence="1">The sequence shown here is derived from an EMBL/GenBank/DDBJ whole genome shotgun (WGS) entry which is preliminary data.</text>
</comment>
<dbReference type="EMBL" id="CASHSV030000066">
    <property type="protein sequence ID" value="CAJ2645231.1"/>
    <property type="molecule type" value="Genomic_DNA"/>
</dbReference>
<reference evidence="1" key="1">
    <citation type="submission" date="2023-10" db="EMBL/GenBank/DDBJ databases">
        <authorList>
            <person name="Rodriguez Cubillos JULIANA M."/>
            <person name="De Vega J."/>
        </authorList>
    </citation>
    <scope>NUCLEOTIDE SEQUENCE</scope>
</reference>
<organism evidence="1 2">
    <name type="scientific">Trifolium pratense</name>
    <name type="common">Red clover</name>
    <dbReference type="NCBI Taxonomy" id="57577"/>
    <lineage>
        <taxon>Eukaryota</taxon>
        <taxon>Viridiplantae</taxon>
        <taxon>Streptophyta</taxon>
        <taxon>Embryophyta</taxon>
        <taxon>Tracheophyta</taxon>
        <taxon>Spermatophyta</taxon>
        <taxon>Magnoliopsida</taxon>
        <taxon>eudicotyledons</taxon>
        <taxon>Gunneridae</taxon>
        <taxon>Pentapetalae</taxon>
        <taxon>rosids</taxon>
        <taxon>fabids</taxon>
        <taxon>Fabales</taxon>
        <taxon>Fabaceae</taxon>
        <taxon>Papilionoideae</taxon>
        <taxon>50 kb inversion clade</taxon>
        <taxon>NPAAA clade</taxon>
        <taxon>Hologalegina</taxon>
        <taxon>IRL clade</taxon>
        <taxon>Trifolieae</taxon>
        <taxon>Trifolium</taxon>
    </lineage>
</organism>
<keyword evidence="2" id="KW-1185">Reference proteome</keyword>